<dbReference type="InterPro" id="IPR050205">
    <property type="entry name" value="CDPK_Ser/Thr_kinases"/>
</dbReference>
<dbReference type="InterPro" id="IPR011992">
    <property type="entry name" value="EF-hand-dom_pair"/>
</dbReference>
<dbReference type="Gene3D" id="1.10.510.10">
    <property type="entry name" value="Transferase(Phosphotransferase) domain 1"/>
    <property type="match status" value="1"/>
</dbReference>
<name>A0A0M0JP68_9EUKA</name>
<dbReference type="InterPro" id="IPR018490">
    <property type="entry name" value="cNMP-bd_dom_sf"/>
</dbReference>
<reference evidence="14" key="1">
    <citation type="journal article" date="2015" name="PLoS Genet.">
        <title>Genome Sequence and Transcriptome Analyses of Chrysochromulina tobin: Metabolic Tools for Enhanced Algal Fitness in the Prominent Order Prymnesiales (Haptophyceae).</title>
        <authorList>
            <person name="Hovde B.T."/>
            <person name="Deodato C.R."/>
            <person name="Hunsperger H.M."/>
            <person name="Ryken S.A."/>
            <person name="Yost W."/>
            <person name="Jha R.K."/>
            <person name="Patterson J."/>
            <person name="Monnat R.J. Jr."/>
            <person name="Barlow S.B."/>
            <person name="Starkenburg S.R."/>
            <person name="Cattolico R.A."/>
        </authorList>
    </citation>
    <scope>NUCLEOTIDE SEQUENCE</scope>
    <source>
        <strain evidence="14">CCMP291</strain>
    </source>
</reference>
<dbReference type="Proteomes" id="UP000037460">
    <property type="component" value="Unassembled WGS sequence"/>
</dbReference>
<evidence type="ECO:0000313" key="14">
    <source>
        <dbReference type="Proteomes" id="UP000037460"/>
    </source>
</evidence>
<dbReference type="InterPro" id="IPR000719">
    <property type="entry name" value="Prot_kinase_dom"/>
</dbReference>
<evidence type="ECO:0000259" key="10">
    <source>
        <dbReference type="PROSITE" id="PS50011"/>
    </source>
</evidence>
<dbReference type="Pfam" id="PF00069">
    <property type="entry name" value="Pkinase"/>
    <property type="match status" value="1"/>
</dbReference>
<feature type="compositionally biased region" description="Polar residues" evidence="9">
    <location>
        <begin position="594"/>
        <end position="604"/>
    </location>
</feature>
<dbReference type="CDD" id="cd00038">
    <property type="entry name" value="CAP_ED"/>
    <property type="match status" value="2"/>
</dbReference>
<dbReference type="GO" id="GO:0005524">
    <property type="term" value="F:ATP binding"/>
    <property type="evidence" value="ECO:0007669"/>
    <property type="project" value="UniProtKB-UniRule"/>
</dbReference>
<protein>
    <submittedName>
        <fullName evidence="13">Calcium calmodulin-dependent protein</fullName>
    </submittedName>
</protein>
<dbReference type="InterPro" id="IPR008271">
    <property type="entry name" value="Ser/Thr_kinase_AS"/>
</dbReference>
<keyword evidence="3" id="KW-0808">Transferase</keyword>
<dbReference type="PROSITE" id="PS00107">
    <property type="entry name" value="PROTEIN_KINASE_ATP"/>
    <property type="match status" value="1"/>
</dbReference>
<dbReference type="PROSITE" id="PS50011">
    <property type="entry name" value="PROTEIN_KINASE_DOM"/>
    <property type="match status" value="1"/>
</dbReference>
<feature type="domain" description="EF-hand" evidence="12">
    <location>
        <begin position="405"/>
        <end position="440"/>
    </location>
</feature>
<dbReference type="GO" id="GO:0030553">
    <property type="term" value="F:cGMP binding"/>
    <property type="evidence" value="ECO:0007669"/>
    <property type="project" value="UniProtKB-KW"/>
</dbReference>
<dbReference type="InterPro" id="IPR014710">
    <property type="entry name" value="RmlC-like_jellyroll"/>
</dbReference>
<dbReference type="InterPro" id="IPR011009">
    <property type="entry name" value="Kinase-like_dom_sf"/>
</dbReference>
<feature type="domain" description="Cyclic nucleotide-binding" evidence="11">
    <location>
        <begin position="627"/>
        <end position="762"/>
    </location>
</feature>
<dbReference type="InterPro" id="IPR002048">
    <property type="entry name" value="EF_hand_dom"/>
</dbReference>
<dbReference type="Pfam" id="PF00027">
    <property type="entry name" value="cNMP_binding"/>
    <property type="match status" value="1"/>
</dbReference>
<dbReference type="InterPro" id="IPR017441">
    <property type="entry name" value="Protein_kinase_ATP_BS"/>
</dbReference>
<proteinExistence type="predicted"/>
<feature type="binding site" evidence="8">
    <location>
        <position position="28"/>
    </location>
    <ligand>
        <name>ATP</name>
        <dbReference type="ChEBI" id="CHEBI:30616"/>
    </ligand>
</feature>
<dbReference type="PANTHER" id="PTHR24349">
    <property type="entry name" value="SERINE/THREONINE-PROTEIN KINASE"/>
    <property type="match status" value="1"/>
</dbReference>
<dbReference type="InterPro" id="IPR000595">
    <property type="entry name" value="cNMP-bd_dom"/>
</dbReference>
<feature type="domain" description="Cyclic nucleotide-binding" evidence="11">
    <location>
        <begin position="467"/>
        <end position="561"/>
    </location>
</feature>
<dbReference type="Gene3D" id="2.60.120.10">
    <property type="entry name" value="Jelly Rolls"/>
    <property type="match status" value="2"/>
</dbReference>
<dbReference type="SUPFAM" id="SSF47473">
    <property type="entry name" value="EF-hand"/>
    <property type="match status" value="1"/>
</dbReference>
<evidence type="ECO:0000256" key="7">
    <source>
        <dbReference type="ARBA" id="ARBA00022992"/>
    </source>
</evidence>
<evidence type="ECO:0000259" key="11">
    <source>
        <dbReference type="PROSITE" id="PS50042"/>
    </source>
</evidence>
<keyword evidence="6 8" id="KW-0067">ATP-binding</keyword>
<dbReference type="GO" id="GO:0004674">
    <property type="term" value="F:protein serine/threonine kinase activity"/>
    <property type="evidence" value="ECO:0007669"/>
    <property type="project" value="UniProtKB-KW"/>
</dbReference>
<dbReference type="OrthoDB" id="40902at2759"/>
<evidence type="ECO:0000256" key="4">
    <source>
        <dbReference type="ARBA" id="ARBA00022741"/>
    </source>
</evidence>
<comment type="caution">
    <text evidence="13">The sequence shown here is derived from an EMBL/GenBank/DDBJ whole genome shotgun (WGS) entry which is preliminary data.</text>
</comment>
<evidence type="ECO:0000256" key="1">
    <source>
        <dbReference type="ARBA" id="ARBA00022527"/>
    </source>
</evidence>
<keyword evidence="5" id="KW-0418">Kinase</keyword>
<dbReference type="GO" id="GO:0005509">
    <property type="term" value="F:calcium ion binding"/>
    <property type="evidence" value="ECO:0007669"/>
    <property type="project" value="InterPro"/>
</dbReference>
<evidence type="ECO:0000256" key="8">
    <source>
        <dbReference type="PROSITE-ProRule" id="PRU10141"/>
    </source>
</evidence>
<evidence type="ECO:0000256" key="9">
    <source>
        <dbReference type="SAM" id="MobiDB-lite"/>
    </source>
</evidence>
<evidence type="ECO:0000256" key="5">
    <source>
        <dbReference type="ARBA" id="ARBA00022777"/>
    </source>
</evidence>
<dbReference type="SUPFAM" id="SSF56112">
    <property type="entry name" value="Protein kinase-like (PK-like)"/>
    <property type="match status" value="1"/>
</dbReference>
<accession>A0A0M0JP68</accession>
<dbReference type="AlphaFoldDB" id="A0A0M0JP68"/>
<evidence type="ECO:0000313" key="13">
    <source>
        <dbReference type="EMBL" id="KOO28290.1"/>
    </source>
</evidence>
<evidence type="ECO:0000256" key="6">
    <source>
        <dbReference type="ARBA" id="ARBA00022840"/>
    </source>
</evidence>
<feature type="region of interest" description="Disordered" evidence="9">
    <location>
        <begin position="567"/>
        <end position="604"/>
    </location>
</feature>
<sequence length="801" mass="88172">MLDLLGEGAFAVVRSGQCRRTGKKVAIKVIPTTRQSAAAVRAEVSVLKQVSLHTCIAKFMDVYEHADEGKFYIVMEFVDGGDLLDKICADGPWSEASAARLLSELGGAIALLHAQGLCHADVKPENVLLTAEGEVRLVDFGLTCEIQRGASRSRGSYMYWPPELYKQGEAGLGMDIWGLGNIMYILLAGVHPFDPKGTGDGVAIQKSICSDEPQVSFASWPASAEAKELCSALLRKDPSERLTIEQLMHHPWMRRRHELEEKLDLMRRMRAFMQSVRGAEPRQVRGAEPRQGEHFSHEEFDPAHHGALLPTGEHISHEEFDLLTAKLRAACFAVVIQQQAAERAAAEALATLQFPTKVQRTQSESDSNGTSRNLPQSASICLNLPRDHASPRPPKHYSDVRGHMIDYDLLKRAFKEFDRSGKGYITEADLARVLGGRVGGEQFGSWLAGGSSADREGYRVTYGSYLQLMTNVLKQTVEPGNFIFRQGDPADYFYCIISGEVEILRTSEDGIPRVLNSLGPGDYFGEMSMLEGRKTRSVSIRAVPTSNAPVEVLKLSRADFEAGFMFENQKPGAPHAQHDATRTTTLRRRASVVPSASTSELSQSKRSTLSESALLFGVRSEVGTFTEEELRTKLLGFIRMVSRKQLTTLERGESVFQSGDPADRFYILASGELAVDTKGVGAKRLLEAVDSGAVVSTGIAPERTVENSPPVIREGEGFGEWALLRNLSRAHTVYCASEKCEVVSILSRDFLQLVNKSEVVRRSFKELQKGAGGSRPSLFVANRPMPEKPPPPKKLPIHAYK</sequence>
<dbReference type="SMART" id="SM00100">
    <property type="entry name" value="cNMP"/>
    <property type="match status" value="2"/>
</dbReference>
<feature type="region of interest" description="Disordered" evidence="9">
    <location>
        <begin position="357"/>
        <end position="376"/>
    </location>
</feature>
<feature type="region of interest" description="Disordered" evidence="9">
    <location>
        <begin position="769"/>
        <end position="801"/>
    </location>
</feature>
<dbReference type="PROSITE" id="PS00108">
    <property type="entry name" value="PROTEIN_KINASE_ST"/>
    <property type="match status" value="1"/>
</dbReference>
<evidence type="ECO:0000259" key="12">
    <source>
        <dbReference type="PROSITE" id="PS50222"/>
    </source>
</evidence>
<keyword evidence="14" id="KW-1185">Reference proteome</keyword>
<dbReference type="SMART" id="SM00220">
    <property type="entry name" value="S_TKc"/>
    <property type="match status" value="1"/>
</dbReference>
<dbReference type="PROSITE" id="PS50042">
    <property type="entry name" value="CNMP_BINDING_3"/>
    <property type="match status" value="2"/>
</dbReference>
<keyword evidence="7" id="KW-0142">cGMP-binding</keyword>
<keyword evidence="4 8" id="KW-0547">Nucleotide-binding</keyword>
<dbReference type="EMBL" id="JWZX01002590">
    <property type="protein sequence ID" value="KOO28290.1"/>
    <property type="molecule type" value="Genomic_DNA"/>
</dbReference>
<evidence type="ECO:0000256" key="2">
    <source>
        <dbReference type="ARBA" id="ARBA00022535"/>
    </source>
</evidence>
<gene>
    <name evidence="13" type="ORF">Ctob_011234</name>
</gene>
<keyword evidence="2" id="KW-0140">cGMP</keyword>
<dbReference type="PROSITE" id="PS50222">
    <property type="entry name" value="EF_HAND_2"/>
    <property type="match status" value="1"/>
</dbReference>
<organism evidence="13 14">
    <name type="scientific">Chrysochromulina tobinii</name>
    <dbReference type="NCBI Taxonomy" id="1460289"/>
    <lineage>
        <taxon>Eukaryota</taxon>
        <taxon>Haptista</taxon>
        <taxon>Haptophyta</taxon>
        <taxon>Prymnesiophyceae</taxon>
        <taxon>Prymnesiales</taxon>
        <taxon>Chrysochromulinaceae</taxon>
        <taxon>Chrysochromulina</taxon>
    </lineage>
</organism>
<evidence type="ECO:0000256" key="3">
    <source>
        <dbReference type="ARBA" id="ARBA00022679"/>
    </source>
</evidence>
<feature type="domain" description="Protein kinase" evidence="10">
    <location>
        <begin position="1"/>
        <end position="253"/>
    </location>
</feature>
<keyword evidence="1" id="KW-0723">Serine/threonine-protein kinase</keyword>
<dbReference type="SUPFAM" id="SSF51206">
    <property type="entry name" value="cAMP-binding domain-like"/>
    <property type="match status" value="2"/>
</dbReference>